<feature type="signal peptide" evidence="2">
    <location>
        <begin position="1"/>
        <end position="23"/>
    </location>
</feature>
<evidence type="ECO:0000256" key="2">
    <source>
        <dbReference type="SAM" id="SignalP"/>
    </source>
</evidence>
<comment type="caution">
    <text evidence="3">The sequence shown here is derived from an EMBL/GenBank/DDBJ whole genome shotgun (WGS) entry which is preliminary data.</text>
</comment>
<accession>A0A267F6T5</accession>
<organism evidence="3 4">
    <name type="scientific">Macrostomum lignano</name>
    <dbReference type="NCBI Taxonomy" id="282301"/>
    <lineage>
        <taxon>Eukaryota</taxon>
        <taxon>Metazoa</taxon>
        <taxon>Spiralia</taxon>
        <taxon>Lophotrochozoa</taxon>
        <taxon>Platyhelminthes</taxon>
        <taxon>Rhabditophora</taxon>
        <taxon>Macrostomorpha</taxon>
        <taxon>Macrostomida</taxon>
        <taxon>Macrostomidae</taxon>
        <taxon>Macrostomum</taxon>
    </lineage>
</organism>
<proteinExistence type="predicted"/>
<keyword evidence="2" id="KW-0732">Signal</keyword>
<evidence type="ECO:0000313" key="4">
    <source>
        <dbReference type="Proteomes" id="UP000215902"/>
    </source>
</evidence>
<dbReference type="AlphaFoldDB" id="A0A267F6T5"/>
<feature type="region of interest" description="Disordered" evidence="1">
    <location>
        <begin position="48"/>
        <end position="74"/>
    </location>
</feature>
<feature type="compositionally biased region" description="Basic and acidic residues" evidence="1">
    <location>
        <begin position="48"/>
        <end position="59"/>
    </location>
</feature>
<dbReference type="EMBL" id="NIVC01001374">
    <property type="protein sequence ID" value="PAA68732.1"/>
    <property type="molecule type" value="Genomic_DNA"/>
</dbReference>
<evidence type="ECO:0000256" key="1">
    <source>
        <dbReference type="SAM" id="MobiDB-lite"/>
    </source>
</evidence>
<reference evidence="3 4" key="1">
    <citation type="submission" date="2017-06" db="EMBL/GenBank/DDBJ databases">
        <title>A platform for efficient transgenesis in Macrostomum lignano, a flatworm model organism for stem cell research.</title>
        <authorList>
            <person name="Berezikov E."/>
        </authorList>
    </citation>
    <scope>NUCLEOTIDE SEQUENCE [LARGE SCALE GENOMIC DNA]</scope>
    <source>
        <strain evidence="3">DV1</strain>
        <tissue evidence="3">Whole organism</tissue>
    </source>
</reference>
<protein>
    <submittedName>
        <fullName evidence="3">Uncharacterized protein</fullName>
    </submittedName>
</protein>
<dbReference type="Proteomes" id="UP000215902">
    <property type="component" value="Unassembled WGS sequence"/>
</dbReference>
<gene>
    <name evidence="3" type="ORF">BOX15_Mlig007023g1</name>
</gene>
<sequence length="131" mass="15375">MAFFRYLALPAILFAVFVQYSEGCKKPAPVQQVQQNVEANYELEQRLAQEQRERDNAERLRRRAEQKKKEEQYKKELKEAKAKMKERKEKILNLVAAQRSYQIALMKKRKKNGAQKIYGVDAEVTGTQLVI</sequence>
<keyword evidence="4" id="KW-1185">Reference proteome</keyword>
<name>A0A267F6T5_9PLAT</name>
<feature type="chain" id="PRO_5013012293" evidence="2">
    <location>
        <begin position="24"/>
        <end position="131"/>
    </location>
</feature>
<evidence type="ECO:0000313" key="3">
    <source>
        <dbReference type="EMBL" id="PAA68732.1"/>
    </source>
</evidence>